<reference evidence="2" key="1">
    <citation type="submission" date="2017-03" db="EMBL/GenBank/DDBJ databases">
        <title>Phytopthora megakarya and P. palmivora, two closely related causual agents of cacao black pod achieved similar genome size and gene model numbers by different mechanisms.</title>
        <authorList>
            <person name="Ali S."/>
            <person name="Shao J."/>
            <person name="Larry D.J."/>
            <person name="Kronmiller B."/>
            <person name="Shen D."/>
            <person name="Strem M.D."/>
            <person name="Melnick R.L."/>
            <person name="Guiltinan M.J."/>
            <person name="Tyler B.M."/>
            <person name="Meinhardt L.W."/>
            <person name="Bailey B.A."/>
        </authorList>
    </citation>
    <scope>NUCLEOTIDE SEQUENCE [LARGE SCALE GENOMIC DNA]</scope>
    <source>
        <strain evidence="2">zdho120</strain>
    </source>
</reference>
<dbReference type="OrthoDB" id="10450599at2759"/>
<protein>
    <submittedName>
        <fullName evidence="1">Uncharacterized protein</fullName>
    </submittedName>
</protein>
<dbReference type="EMBL" id="NBNE01002385">
    <property type="protein sequence ID" value="OWZ10630.1"/>
    <property type="molecule type" value="Genomic_DNA"/>
</dbReference>
<evidence type="ECO:0000313" key="1">
    <source>
        <dbReference type="EMBL" id="OWZ10630.1"/>
    </source>
</evidence>
<sequence>MSSFRSHSTTKNNYYPCPVDHTLVTECSITQTRHTMRTILTKCISARCAQVESVCACRIKINTCDISGLIVVYQEEQHAM</sequence>
<gene>
    <name evidence="1" type="ORF">PHMEG_00016488</name>
</gene>
<comment type="caution">
    <text evidence="1">The sequence shown here is derived from an EMBL/GenBank/DDBJ whole genome shotgun (WGS) entry which is preliminary data.</text>
</comment>
<dbReference type="Proteomes" id="UP000198211">
    <property type="component" value="Unassembled WGS sequence"/>
</dbReference>
<dbReference type="AlphaFoldDB" id="A0A225W196"/>
<evidence type="ECO:0000313" key="2">
    <source>
        <dbReference type="Proteomes" id="UP000198211"/>
    </source>
</evidence>
<proteinExistence type="predicted"/>
<accession>A0A225W196</accession>
<keyword evidence="2" id="KW-1185">Reference proteome</keyword>
<organism evidence="1 2">
    <name type="scientific">Phytophthora megakarya</name>
    <dbReference type="NCBI Taxonomy" id="4795"/>
    <lineage>
        <taxon>Eukaryota</taxon>
        <taxon>Sar</taxon>
        <taxon>Stramenopiles</taxon>
        <taxon>Oomycota</taxon>
        <taxon>Peronosporomycetes</taxon>
        <taxon>Peronosporales</taxon>
        <taxon>Peronosporaceae</taxon>
        <taxon>Phytophthora</taxon>
    </lineage>
</organism>
<name>A0A225W196_9STRA</name>